<dbReference type="AlphaFoldDB" id="A0A382QJQ5"/>
<dbReference type="PANTHER" id="PTHR43434:SF24">
    <property type="entry name" value="HYDROLASE-RELATED"/>
    <property type="match status" value="1"/>
</dbReference>
<dbReference type="InterPro" id="IPR041492">
    <property type="entry name" value="HAD_2"/>
</dbReference>
<gene>
    <name evidence="1" type="ORF">METZ01_LOCUS338071</name>
</gene>
<dbReference type="InterPro" id="IPR036412">
    <property type="entry name" value="HAD-like_sf"/>
</dbReference>
<feature type="non-terminal residue" evidence="1">
    <location>
        <position position="1"/>
    </location>
</feature>
<proteinExistence type="predicted"/>
<dbReference type="InterPro" id="IPR006439">
    <property type="entry name" value="HAD-SF_hydro_IA"/>
</dbReference>
<dbReference type="GO" id="GO:0006281">
    <property type="term" value="P:DNA repair"/>
    <property type="evidence" value="ECO:0007669"/>
    <property type="project" value="TreeGrafter"/>
</dbReference>
<dbReference type="InterPro" id="IPR023214">
    <property type="entry name" value="HAD_sf"/>
</dbReference>
<evidence type="ECO:0000313" key="1">
    <source>
        <dbReference type="EMBL" id="SVC85217.1"/>
    </source>
</evidence>
<accession>A0A382QJQ5</accession>
<dbReference type="GO" id="GO:0008967">
    <property type="term" value="F:phosphoglycolate phosphatase activity"/>
    <property type="evidence" value="ECO:0007669"/>
    <property type="project" value="TreeGrafter"/>
</dbReference>
<evidence type="ECO:0008006" key="2">
    <source>
        <dbReference type="Google" id="ProtNLM"/>
    </source>
</evidence>
<protein>
    <recommendedName>
        <fullName evidence="2">HAD family hydrolase</fullName>
    </recommendedName>
</protein>
<dbReference type="Pfam" id="PF13419">
    <property type="entry name" value="HAD_2"/>
    <property type="match status" value="1"/>
</dbReference>
<dbReference type="SUPFAM" id="SSF56784">
    <property type="entry name" value="HAD-like"/>
    <property type="match status" value="1"/>
</dbReference>
<organism evidence="1">
    <name type="scientific">marine metagenome</name>
    <dbReference type="NCBI Taxonomy" id="408172"/>
    <lineage>
        <taxon>unclassified sequences</taxon>
        <taxon>metagenomes</taxon>
        <taxon>ecological metagenomes</taxon>
    </lineage>
</organism>
<name>A0A382QJQ5_9ZZZZ</name>
<dbReference type="NCBIfam" id="TIGR01549">
    <property type="entry name" value="HAD-SF-IA-v1"/>
    <property type="match status" value="1"/>
</dbReference>
<reference evidence="1" key="1">
    <citation type="submission" date="2018-05" db="EMBL/GenBank/DDBJ databases">
        <authorList>
            <person name="Lanie J.A."/>
            <person name="Ng W.-L."/>
            <person name="Kazmierczak K.M."/>
            <person name="Andrzejewski T.M."/>
            <person name="Davidsen T.M."/>
            <person name="Wayne K.J."/>
            <person name="Tettelin H."/>
            <person name="Glass J.I."/>
            <person name="Rusch D."/>
            <person name="Podicherti R."/>
            <person name="Tsui H.-C.T."/>
            <person name="Winkler M.E."/>
        </authorList>
    </citation>
    <scope>NUCLEOTIDE SEQUENCE</scope>
</reference>
<dbReference type="EMBL" id="UINC01114715">
    <property type="protein sequence ID" value="SVC85217.1"/>
    <property type="molecule type" value="Genomic_DNA"/>
</dbReference>
<sequence length="149" mass="15956">ECFLELRGSPDLHEPLFADVVETLTLLEKTGYILGIATGKSRRGLSAILETHGLAKHFVTLQTADDAPSKPHPGMLERAMAETGMAKDETVLIGDTVFDMEMALNAGVGAFGVAWGYHDTAELKAAGAHLVLDNLCDLPVVLEQRRGSV</sequence>
<dbReference type="InterPro" id="IPR050155">
    <property type="entry name" value="HAD-like_hydrolase_sf"/>
</dbReference>
<dbReference type="PANTHER" id="PTHR43434">
    <property type="entry name" value="PHOSPHOGLYCOLATE PHOSPHATASE"/>
    <property type="match status" value="1"/>
</dbReference>
<dbReference type="GO" id="GO:0005829">
    <property type="term" value="C:cytosol"/>
    <property type="evidence" value="ECO:0007669"/>
    <property type="project" value="TreeGrafter"/>
</dbReference>
<dbReference type="Gene3D" id="3.40.50.1000">
    <property type="entry name" value="HAD superfamily/HAD-like"/>
    <property type="match status" value="1"/>
</dbReference>